<keyword evidence="1" id="KW-1133">Transmembrane helix</keyword>
<evidence type="ECO:0000313" key="2">
    <source>
        <dbReference type="EMBL" id="KAL0829044.1"/>
    </source>
</evidence>
<feature type="transmembrane region" description="Helical" evidence="1">
    <location>
        <begin position="75"/>
        <end position="101"/>
    </location>
</feature>
<gene>
    <name evidence="2" type="ORF">ABMA28_003912</name>
</gene>
<dbReference type="AlphaFoldDB" id="A0ABD0STH0"/>
<feature type="transmembrane region" description="Helical" evidence="1">
    <location>
        <begin position="16"/>
        <end position="34"/>
    </location>
</feature>
<comment type="caution">
    <text evidence="2">The sequence shown here is derived from an EMBL/GenBank/DDBJ whole genome shotgun (WGS) entry which is preliminary data.</text>
</comment>
<reference evidence="2 3" key="1">
    <citation type="submission" date="2024-06" db="EMBL/GenBank/DDBJ databases">
        <title>A chromosome-level genome assembly of beet webworm, Loxostege sticticalis.</title>
        <authorList>
            <person name="Zhang Y."/>
        </authorList>
    </citation>
    <scope>NUCLEOTIDE SEQUENCE [LARGE SCALE GENOMIC DNA]</scope>
    <source>
        <strain evidence="2">AQ028</strain>
        <tissue evidence="2">Male pupae</tissue>
    </source>
</reference>
<protein>
    <submittedName>
        <fullName evidence="2">Uncharacterized protein</fullName>
    </submittedName>
</protein>
<accession>A0ABD0STH0</accession>
<evidence type="ECO:0000313" key="3">
    <source>
        <dbReference type="Proteomes" id="UP001549921"/>
    </source>
</evidence>
<feature type="transmembrane region" description="Helical" evidence="1">
    <location>
        <begin position="41"/>
        <end position="63"/>
    </location>
</feature>
<name>A0ABD0STH0_LOXSC</name>
<feature type="transmembrane region" description="Helical" evidence="1">
    <location>
        <begin position="144"/>
        <end position="165"/>
    </location>
</feature>
<evidence type="ECO:0000256" key="1">
    <source>
        <dbReference type="SAM" id="Phobius"/>
    </source>
</evidence>
<organism evidence="2 3">
    <name type="scientific">Loxostege sticticalis</name>
    <name type="common">Beet webworm moth</name>
    <dbReference type="NCBI Taxonomy" id="481309"/>
    <lineage>
        <taxon>Eukaryota</taxon>
        <taxon>Metazoa</taxon>
        <taxon>Ecdysozoa</taxon>
        <taxon>Arthropoda</taxon>
        <taxon>Hexapoda</taxon>
        <taxon>Insecta</taxon>
        <taxon>Pterygota</taxon>
        <taxon>Neoptera</taxon>
        <taxon>Endopterygota</taxon>
        <taxon>Lepidoptera</taxon>
        <taxon>Glossata</taxon>
        <taxon>Ditrysia</taxon>
        <taxon>Pyraloidea</taxon>
        <taxon>Crambidae</taxon>
        <taxon>Pyraustinae</taxon>
        <taxon>Loxostege</taxon>
    </lineage>
</organism>
<proteinExistence type="predicted"/>
<sequence length="187" mass="22119">MCVKCEVTLPTVEQFLLMYSLRCGCIVIVIWTLLRSLFSLFIFVVAILEVLLKYKLCFGGILLTDMKIVTLTDELVVPVYFFYLAMVLAEAFLFVYCWYFVKGLMMDRSRYFVHYLVCRALTWVTEVLCLSLLCIFHIYLIGWYLGILFFVILEIYSFVVVYSYYCDLWDCENPCKQEDLVDLDKRV</sequence>
<dbReference type="EMBL" id="JBEDNZ010000015">
    <property type="protein sequence ID" value="KAL0829044.1"/>
    <property type="molecule type" value="Genomic_DNA"/>
</dbReference>
<feature type="transmembrane region" description="Helical" evidence="1">
    <location>
        <begin position="113"/>
        <end position="138"/>
    </location>
</feature>
<keyword evidence="1" id="KW-0812">Transmembrane</keyword>
<dbReference type="Proteomes" id="UP001549921">
    <property type="component" value="Unassembled WGS sequence"/>
</dbReference>
<keyword evidence="1" id="KW-0472">Membrane</keyword>